<organism evidence="11 12">
    <name type="scientific">Caenorhabditis remanei</name>
    <name type="common">Caenorhabditis vulgaris</name>
    <dbReference type="NCBI Taxonomy" id="31234"/>
    <lineage>
        <taxon>Eukaryota</taxon>
        <taxon>Metazoa</taxon>
        <taxon>Ecdysozoa</taxon>
        <taxon>Nematoda</taxon>
        <taxon>Chromadorea</taxon>
        <taxon>Rhabditida</taxon>
        <taxon>Rhabditina</taxon>
        <taxon>Rhabditomorpha</taxon>
        <taxon>Rhabditoidea</taxon>
        <taxon>Rhabditidae</taxon>
        <taxon>Peloderinae</taxon>
        <taxon>Caenorhabditis</taxon>
    </lineage>
</organism>
<evidence type="ECO:0000259" key="10">
    <source>
        <dbReference type="PROSITE" id="PS50808"/>
    </source>
</evidence>
<sequence length="620" mass="72089">MSNKRSKYCAHFKKIEDTAECVYCGSILNWSKSVGTNNIRTHLKNAHPDVLKQIEKEEVEKIDEERAKLEKKRQNSIQFPVVELKKIRTCETASRAEKFWRSGADNSEAIEMAVMKMIVSDNLPLRTLEKEGFQFLMKTICPSVKLKSRFHYTEKLLPLLESKINEKIVEDLKTMEHISITTDGWSSKHNNHHMLSVTAHWIDKNNFGPRYCILGCKSVYGKHNSINYCEKVQETLSLYGISESKVVRVVKDGASVMTAMCDRMDLDGLHCFAHFLQLCVSDVFYEDNLEFGRVIEKMKKIIRKVAKSSTIRDQFKMILLEEELPERMLQKECRVRWNSMFKMMSTFIESKRAIMILLLDNKNKKFPDLTDMDWSMISAAHQALEPLSETTKALQSRFSATSSVIVPCLQVLDFKYNEIMKQIDEDDNLAMKYVEGLIKALKSRRAKYINDEQLKISTFIDPRYRDAYFTHSFKENIVALLDTENEFLESSDSEVEEEAVKEIVSGSLFDRYLNMNKRFTPTMQINKNRNKYKEEVDLYLSTRPDPSVNPFQFWKDATTFPNLKNLALKYLCIPATSTESERLFSVTGMICTDKRTRMRSDRVERLTTCNLNLKVYGIEI</sequence>
<dbReference type="PANTHER" id="PTHR46481:SF10">
    <property type="entry name" value="ZINC FINGER BED DOMAIN-CONTAINING PROTEIN 39"/>
    <property type="match status" value="1"/>
</dbReference>
<feature type="domain" description="BED-type" evidence="10">
    <location>
        <begin position="3"/>
        <end position="54"/>
    </location>
</feature>
<proteinExistence type="predicted"/>
<evidence type="ECO:0000256" key="8">
    <source>
        <dbReference type="ARBA" id="ARBA00023242"/>
    </source>
</evidence>
<dbReference type="PROSITE" id="PS50808">
    <property type="entry name" value="ZF_BED"/>
    <property type="match status" value="1"/>
</dbReference>
<dbReference type="InterPro" id="IPR008906">
    <property type="entry name" value="HATC_C_dom"/>
</dbReference>
<reference evidence="11 12" key="1">
    <citation type="submission" date="2019-12" db="EMBL/GenBank/DDBJ databases">
        <title>Chromosome-level assembly of the Caenorhabditis remanei genome.</title>
        <authorList>
            <person name="Teterina A.A."/>
            <person name="Willis J.H."/>
            <person name="Phillips P.C."/>
        </authorList>
    </citation>
    <scope>NUCLEOTIDE SEQUENCE [LARGE SCALE GENOMIC DNA]</scope>
    <source>
        <strain evidence="11 12">PX506</strain>
        <tissue evidence="11">Whole organism</tissue>
    </source>
</reference>
<name>A0A6A5GXY8_CAERE</name>
<evidence type="ECO:0000256" key="4">
    <source>
        <dbReference type="ARBA" id="ARBA00022833"/>
    </source>
</evidence>
<dbReference type="EMBL" id="WUAV01000004">
    <property type="protein sequence ID" value="KAF1759561.1"/>
    <property type="molecule type" value="Genomic_DNA"/>
</dbReference>
<dbReference type="GO" id="GO:0008270">
    <property type="term" value="F:zinc ion binding"/>
    <property type="evidence" value="ECO:0007669"/>
    <property type="project" value="UniProtKB-KW"/>
</dbReference>
<gene>
    <name evidence="11" type="ORF">GCK72_016028</name>
</gene>
<dbReference type="GO" id="GO:0003677">
    <property type="term" value="F:DNA binding"/>
    <property type="evidence" value="ECO:0007669"/>
    <property type="project" value="UniProtKB-KW"/>
</dbReference>
<evidence type="ECO:0000313" key="12">
    <source>
        <dbReference type="Proteomes" id="UP000483820"/>
    </source>
</evidence>
<dbReference type="Pfam" id="PF05699">
    <property type="entry name" value="Dimer_Tnp_hAT"/>
    <property type="match status" value="1"/>
</dbReference>
<protein>
    <recommendedName>
        <fullName evidence="10">BED-type domain-containing protein</fullName>
    </recommendedName>
</protein>
<evidence type="ECO:0000256" key="1">
    <source>
        <dbReference type="ARBA" id="ARBA00004123"/>
    </source>
</evidence>
<dbReference type="InterPro" id="IPR012337">
    <property type="entry name" value="RNaseH-like_sf"/>
</dbReference>
<evidence type="ECO:0000256" key="2">
    <source>
        <dbReference type="ARBA" id="ARBA00022723"/>
    </source>
</evidence>
<keyword evidence="8" id="KW-0539">Nucleus</keyword>
<dbReference type="SMART" id="SM00614">
    <property type="entry name" value="ZnF_BED"/>
    <property type="match status" value="1"/>
</dbReference>
<dbReference type="GO" id="GO:0005634">
    <property type="term" value="C:nucleus"/>
    <property type="evidence" value="ECO:0007669"/>
    <property type="project" value="UniProtKB-SubCell"/>
</dbReference>
<dbReference type="CTD" id="78776229"/>
<evidence type="ECO:0000313" key="11">
    <source>
        <dbReference type="EMBL" id="KAF1759561.1"/>
    </source>
</evidence>
<dbReference type="AlphaFoldDB" id="A0A6A5GXY8"/>
<dbReference type="InterPro" id="IPR003656">
    <property type="entry name" value="Znf_BED"/>
</dbReference>
<evidence type="ECO:0000256" key="9">
    <source>
        <dbReference type="PROSITE-ProRule" id="PRU00027"/>
    </source>
</evidence>
<evidence type="ECO:0000256" key="6">
    <source>
        <dbReference type="ARBA" id="ARBA00023125"/>
    </source>
</evidence>
<dbReference type="InterPro" id="IPR052035">
    <property type="entry name" value="ZnF_BED_domain_contain"/>
</dbReference>
<dbReference type="Proteomes" id="UP000483820">
    <property type="component" value="Chromosome IV"/>
</dbReference>
<comment type="caution">
    <text evidence="11">The sequence shown here is derived from an EMBL/GenBank/DDBJ whole genome shotgun (WGS) entry which is preliminary data.</text>
</comment>
<dbReference type="KEGG" id="crq:GCK72_016028"/>
<dbReference type="GO" id="GO:0046983">
    <property type="term" value="F:protein dimerization activity"/>
    <property type="evidence" value="ECO:0007669"/>
    <property type="project" value="InterPro"/>
</dbReference>
<keyword evidence="4" id="KW-0862">Zinc</keyword>
<dbReference type="Pfam" id="PF02892">
    <property type="entry name" value="zf-BED"/>
    <property type="match status" value="1"/>
</dbReference>
<dbReference type="RefSeq" id="XP_053586045.1">
    <property type="nucleotide sequence ID" value="XM_053731273.1"/>
</dbReference>
<keyword evidence="2" id="KW-0479">Metal-binding</keyword>
<evidence type="ECO:0000256" key="7">
    <source>
        <dbReference type="ARBA" id="ARBA00023163"/>
    </source>
</evidence>
<evidence type="ECO:0000256" key="5">
    <source>
        <dbReference type="ARBA" id="ARBA00023015"/>
    </source>
</evidence>
<dbReference type="PANTHER" id="PTHR46481">
    <property type="entry name" value="ZINC FINGER BED DOMAIN-CONTAINING PROTEIN 4"/>
    <property type="match status" value="1"/>
</dbReference>
<keyword evidence="6" id="KW-0238">DNA-binding</keyword>
<dbReference type="SUPFAM" id="SSF53098">
    <property type="entry name" value="Ribonuclease H-like"/>
    <property type="match status" value="1"/>
</dbReference>
<dbReference type="GeneID" id="78776229"/>
<keyword evidence="3 9" id="KW-0863">Zinc-finger</keyword>
<keyword evidence="7" id="KW-0804">Transcription</keyword>
<evidence type="ECO:0000256" key="3">
    <source>
        <dbReference type="ARBA" id="ARBA00022771"/>
    </source>
</evidence>
<comment type="subcellular location">
    <subcellularLocation>
        <location evidence="1">Nucleus</location>
    </subcellularLocation>
</comment>
<accession>A0A6A5GXY8</accession>
<keyword evidence="5" id="KW-0805">Transcription regulation</keyword>